<dbReference type="GO" id="GO:0000155">
    <property type="term" value="F:phosphorelay sensor kinase activity"/>
    <property type="evidence" value="ECO:0007669"/>
    <property type="project" value="InterPro"/>
</dbReference>
<feature type="transmembrane region" description="Helical" evidence="9">
    <location>
        <begin position="52"/>
        <end position="71"/>
    </location>
</feature>
<dbReference type="PANTHER" id="PTHR24421">
    <property type="entry name" value="NITRATE/NITRITE SENSOR PROTEIN NARX-RELATED"/>
    <property type="match status" value="1"/>
</dbReference>
<protein>
    <recommendedName>
        <fullName evidence="2">histidine kinase</fullName>
        <ecNumber evidence="2">2.7.13.3</ecNumber>
    </recommendedName>
</protein>
<feature type="domain" description="Histidine kinase/HSP90-like ATPase" evidence="10">
    <location>
        <begin position="314"/>
        <end position="404"/>
    </location>
</feature>
<keyword evidence="4" id="KW-0808">Transferase</keyword>
<keyword evidence="5" id="KW-0547">Nucleotide-binding</keyword>
<evidence type="ECO:0000256" key="1">
    <source>
        <dbReference type="ARBA" id="ARBA00000085"/>
    </source>
</evidence>
<dbReference type="EC" id="2.7.13.3" evidence="2"/>
<dbReference type="PANTHER" id="PTHR24421:SF10">
    <property type="entry name" value="NITRATE_NITRITE SENSOR PROTEIN NARQ"/>
    <property type="match status" value="1"/>
</dbReference>
<dbReference type="SUPFAM" id="SSF55874">
    <property type="entry name" value="ATPase domain of HSP90 chaperone/DNA topoisomerase II/histidine kinase"/>
    <property type="match status" value="1"/>
</dbReference>
<dbReference type="EMBL" id="PVTI01000012">
    <property type="protein sequence ID" value="PRY58231.1"/>
    <property type="molecule type" value="Genomic_DNA"/>
</dbReference>
<feature type="transmembrane region" description="Helical" evidence="9">
    <location>
        <begin position="26"/>
        <end position="46"/>
    </location>
</feature>
<dbReference type="Pfam" id="PF07730">
    <property type="entry name" value="HisKA_3"/>
    <property type="match status" value="1"/>
</dbReference>
<name>A0A2T0UJV8_9MICO</name>
<dbReference type="AlphaFoldDB" id="A0A2T0UJV8"/>
<dbReference type="GO" id="GO:0005524">
    <property type="term" value="F:ATP binding"/>
    <property type="evidence" value="ECO:0007669"/>
    <property type="project" value="UniProtKB-KW"/>
</dbReference>
<evidence type="ECO:0000259" key="10">
    <source>
        <dbReference type="SMART" id="SM00387"/>
    </source>
</evidence>
<evidence type="ECO:0000256" key="6">
    <source>
        <dbReference type="ARBA" id="ARBA00022777"/>
    </source>
</evidence>
<evidence type="ECO:0000256" key="3">
    <source>
        <dbReference type="ARBA" id="ARBA00022553"/>
    </source>
</evidence>
<evidence type="ECO:0000256" key="9">
    <source>
        <dbReference type="SAM" id="Phobius"/>
    </source>
</evidence>
<feature type="transmembrane region" description="Helical" evidence="9">
    <location>
        <begin position="125"/>
        <end position="142"/>
    </location>
</feature>
<dbReference type="InterPro" id="IPR017205">
    <property type="entry name" value="Sig_transdc_His_kinase_ChrS"/>
</dbReference>
<dbReference type="GO" id="GO:0016020">
    <property type="term" value="C:membrane"/>
    <property type="evidence" value="ECO:0007669"/>
    <property type="project" value="InterPro"/>
</dbReference>
<keyword evidence="9" id="KW-1133">Transmembrane helix</keyword>
<comment type="caution">
    <text evidence="11">The sequence shown here is derived from an EMBL/GenBank/DDBJ whole genome shotgun (WGS) entry which is preliminary data.</text>
</comment>
<evidence type="ECO:0000256" key="2">
    <source>
        <dbReference type="ARBA" id="ARBA00012438"/>
    </source>
</evidence>
<organism evidence="11 12">
    <name type="scientific">Knoellia remsis</name>
    <dbReference type="NCBI Taxonomy" id="407159"/>
    <lineage>
        <taxon>Bacteria</taxon>
        <taxon>Bacillati</taxon>
        <taxon>Actinomycetota</taxon>
        <taxon>Actinomycetes</taxon>
        <taxon>Micrococcales</taxon>
        <taxon>Intrasporangiaceae</taxon>
        <taxon>Knoellia</taxon>
    </lineage>
</organism>
<evidence type="ECO:0000256" key="8">
    <source>
        <dbReference type="ARBA" id="ARBA00023012"/>
    </source>
</evidence>
<reference evidence="11 12" key="1">
    <citation type="submission" date="2018-03" db="EMBL/GenBank/DDBJ databases">
        <title>Genomic Encyclopedia of Archaeal and Bacterial Type Strains, Phase II (KMG-II): from individual species to whole genera.</title>
        <authorList>
            <person name="Goeker M."/>
        </authorList>
    </citation>
    <scope>NUCLEOTIDE SEQUENCE [LARGE SCALE GENOMIC DNA]</scope>
    <source>
        <strain evidence="11 12">ATCC BAA-1496</strain>
    </source>
</reference>
<dbReference type="SMART" id="SM00387">
    <property type="entry name" value="HATPase_c"/>
    <property type="match status" value="1"/>
</dbReference>
<dbReference type="Pfam" id="PF02518">
    <property type="entry name" value="HATPase_c"/>
    <property type="match status" value="1"/>
</dbReference>
<keyword evidence="9" id="KW-0472">Membrane</keyword>
<dbReference type="Gene3D" id="1.20.5.1930">
    <property type="match status" value="1"/>
</dbReference>
<keyword evidence="8" id="KW-0902">Two-component regulatory system</keyword>
<accession>A0A2T0UJV8</accession>
<keyword evidence="3" id="KW-0597">Phosphoprotein</keyword>
<dbReference type="InterPro" id="IPR003594">
    <property type="entry name" value="HATPase_dom"/>
</dbReference>
<dbReference type="Gene3D" id="3.30.565.10">
    <property type="entry name" value="Histidine kinase-like ATPase, C-terminal domain"/>
    <property type="match status" value="1"/>
</dbReference>
<evidence type="ECO:0000256" key="4">
    <source>
        <dbReference type="ARBA" id="ARBA00022679"/>
    </source>
</evidence>
<dbReference type="InterPro" id="IPR050482">
    <property type="entry name" value="Sensor_HK_TwoCompSys"/>
</dbReference>
<keyword evidence="7" id="KW-0067">ATP-binding</keyword>
<dbReference type="RefSeq" id="WP_146132911.1">
    <property type="nucleotide sequence ID" value="NZ_PVTI01000012.1"/>
</dbReference>
<dbReference type="InterPro" id="IPR011712">
    <property type="entry name" value="Sig_transdc_His_kin_sub3_dim/P"/>
</dbReference>
<comment type="catalytic activity">
    <reaction evidence="1">
        <text>ATP + protein L-histidine = ADP + protein N-phospho-L-histidine.</text>
        <dbReference type="EC" id="2.7.13.3"/>
    </reaction>
</comment>
<sequence>MSDEEACTPRIGQSSVELDEMWRRQVVWWHLLFGVLLVATLVVVAFEAGEHLLWQVVCVVGIAAAYGIWGWRGLGDENRRAAMTYAVVAWSLMVVLTALDGPGSAWVLTFGLFPQTWASLPRNRAAVTVVVAIIALAIARVWQAPRTEDELVGIAISTIIMLVLSVTLGLFIDRVVREADSRAQTIDELHATQAKLAAVERAQGVEEERSRLSREIHDTLAQGFTSVIALSRAATAALDRDDAAAVRERLAMIERTATDNLAEARVIVAELTPGHLQSRTLGEALTRLAETVTRETGIRVDAEVAGEPVPLGGNAEVVVLRAAQEALSNVRRHSGARTARIVLSYAAQSVTLCVTDDGGGFDPTTATTGFGLHGLRARAGEVGGTVSVTPGEPCGTRLELELSR</sequence>
<evidence type="ECO:0000256" key="7">
    <source>
        <dbReference type="ARBA" id="ARBA00022840"/>
    </source>
</evidence>
<dbReference type="InterPro" id="IPR036890">
    <property type="entry name" value="HATPase_C_sf"/>
</dbReference>
<evidence type="ECO:0000256" key="5">
    <source>
        <dbReference type="ARBA" id="ARBA00022741"/>
    </source>
</evidence>
<dbReference type="PIRSF" id="PIRSF037434">
    <property type="entry name" value="STHK_ChrS"/>
    <property type="match status" value="1"/>
</dbReference>
<evidence type="ECO:0000313" key="12">
    <source>
        <dbReference type="Proteomes" id="UP000237822"/>
    </source>
</evidence>
<keyword evidence="9" id="KW-0812">Transmembrane</keyword>
<feature type="transmembrane region" description="Helical" evidence="9">
    <location>
        <begin position="83"/>
        <end position="113"/>
    </location>
</feature>
<evidence type="ECO:0000313" key="11">
    <source>
        <dbReference type="EMBL" id="PRY58231.1"/>
    </source>
</evidence>
<keyword evidence="6 11" id="KW-0418">Kinase</keyword>
<keyword evidence="12" id="KW-1185">Reference proteome</keyword>
<feature type="transmembrane region" description="Helical" evidence="9">
    <location>
        <begin position="151"/>
        <end position="172"/>
    </location>
</feature>
<proteinExistence type="predicted"/>
<dbReference type="GO" id="GO:0046983">
    <property type="term" value="F:protein dimerization activity"/>
    <property type="evidence" value="ECO:0007669"/>
    <property type="project" value="InterPro"/>
</dbReference>
<dbReference type="Proteomes" id="UP000237822">
    <property type="component" value="Unassembled WGS sequence"/>
</dbReference>
<dbReference type="OrthoDB" id="144293at2"/>
<dbReference type="CDD" id="cd16917">
    <property type="entry name" value="HATPase_UhpB-NarQ-NarX-like"/>
    <property type="match status" value="1"/>
</dbReference>
<gene>
    <name evidence="11" type="ORF">BCF74_11248</name>
</gene>